<feature type="disulfide bond" evidence="28">
    <location>
        <begin position="1038"/>
        <end position="1053"/>
    </location>
</feature>
<evidence type="ECO:0000256" key="20">
    <source>
        <dbReference type="ARBA" id="ARBA00023034"/>
    </source>
</evidence>
<dbReference type="GO" id="GO:0006897">
    <property type="term" value="P:endocytosis"/>
    <property type="evidence" value="ECO:0007669"/>
    <property type="project" value="UniProtKB-KW"/>
</dbReference>
<feature type="disulfide bond" evidence="28">
    <location>
        <begin position="1215"/>
        <end position="1227"/>
    </location>
</feature>
<dbReference type="PROSITE" id="PS50068">
    <property type="entry name" value="LDLRA_2"/>
    <property type="match status" value="9"/>
</dbReference>
<dbReference type="Gene3D" id="2.60.40.10">
    <property type="entry name" value="Immunoglobulins"/>
    <property type="match status" value="1"/>
</dbReference>
<dbReference type="Gene3D" id="4.10.400.10">
    <property type="entry name" value="Low-density Lipoprotein Receptor"/>
    <property type="match status" value="9"/>
</dbReference>
<feature type="disulfide bond" evidence="28">
    <location>
        <begin position="878"/>
        <end position="893"/>
    </location>
</feature>
<keyword evidence="13" id="KW-0254">Endocytosis</keyword>
<dbReference type="Proteomes" id="UP000014500">
    <property type="component" value="Unassembled WGS sequence"/>
</dbReference>
<dbReference type="GO" id="GO:0031901">
    <property type="term" value="C:early endosome membrane"/>
    <property type="evidence" value="ECO:0007669"/>
    <property type="project" value="UniProtKB-SubCell"/>
</dbReference>
<dbReference type="eggNOG" id="KOG1215">
    <property type="taxonomic scope" value="Eukaryota"/>
</dbReference>
<dbReference type="GO" id="GO:0005886">
    <property type="term" value="C:plasma membrane"/>
    <property type="evidence" value="ECO:0007669"/>
    <property type="project" value="UniProtKB-SubCell"/>
</dbReference>
<dbReference type="Pfam" id="PF15901">
    <property type="entry name" value="Sortilin_C"/>
    <property type="match status" value="1"/>
</dbReference>
<evidence type="ECO:0000256" key="10">
    <source>
        <dbReference type="ARBA" id="ARBA00022448"/>
    </source>
</evidence>
<dbReference type="SUPFAM" id="SSF49265">
    <property type="entry name" value="Fibronectin type III"/>
    <property type="match status" value="1"/>
</dbReference>
<dbReference type="FunFam" id="4.10.400.10:FF:000062">
    <property type="entry name" value="Terribly reduced optic lobes, isoform AI"/>
    <property type="match status" value="1"/>
</dbReference>
<dbReference type="FunFam" id="3.30.60.270:FF:000002">
    <property type="entry name" value="Sortilin-related receptor isoform A"/>
    <property type="match status" value="1"/>
</dbReference>
<evidence type="ECO:0000256" key="3">
    <source>
        <dbReference type="ARBA" id="ARBA00004162"/>
    </source>
</evidence>
<evidence type="ECO:0000313" key="32">
    <source>
        <dbReference type="Proteomes" id="UP000014500"/>
    </source>
</evidence>
<keyword evidence="17" id="KW-0967">Endosome</keyword>
<dbReference type="PANTHER" id="PTHR12106:SF27">
    <property type="entry name" value="SORTILIN-RELATED RECEPTOR"/>
    <property type="match status" value="1"/>
</dbReference>
<proteinExistence type="inferred from homology"/>
<evidence type="ECO:0000256" key="1">
    <source>
        <dbReference type="ARBA" id="ARBA00004115"/>
    </source>
</evidence>
<feature type="disulfide bond" evidence="28">
    <location>
        <begin position="944"/>
        <end position="962"/>
    </location>
</feature>
<evidence type="ECO:0000256" key="16">
    <source>
        <dbReference type="ARBA" id="ARBA00022737"/>
    </source>
</evidence>
<name>T1IZM8_STRMM</name>
<accession>T1IZM8</accession>
<evidence type="ECO:0000259" key="30">
    <source>
        <dbReference type="PROSITE" id="PS50853"/>
    </source>
</evidence>
<evidence type="ECO:0000256" key="15">
    <source>
        <dbReference type="ARBA" id="ARBA00022729"/>
    </source>
</evidence>
<evidence type="ECO:0000256" key="13">
    <source>
        <dbReference type="ARBA" id="ARBA00022583"/>
    </source>
</evidence>
<evidence type="ECO:0000256" key="2">
    <source>
        <dbReference type="ARBA" id="ARBA00004158"/>
    </source>
</evidence>
<dbReference type="SUPFAM" id="SSF57424">
    <property type="entry name" value="LDL receptor-like module"/>
    <property type="match status" value="9"/>
</dbReference>
<feature type="disulfide bond" evidence="28">
    <location>
        <begin position="1092"/>
        <end position="1107"/>
    </location>
</feature>
<dbReference type="GO" id="GO:0030658">
    <property type="term" value="C:transport vesicle membrane"/>
    <property type="evidence" value="ECO:0007669"/>
    <property type="project" value="UniProtKB-SubCell"/>
</dbReference>
<dbReference type="InterPro" id="IPR000033">
    <property type="entry name" value="LDLR_classB_rpt"/>
</dbReference>
<dbReference type="Gene3D" id="2.120.10.30">
    <property type="entry name" value="TolB, C-terminal domain"/>
    <property type="match status" value="1"/>
</dbReference>
<dbReference type="InterPro" id="IPR031778">
    <property type="entry name" value="Sortilin_N"/>
</dbReference>
<evidence type="ECO:0000256" key="5">
    <source>
        <dbReference type="ARBA" id="ARBA00004393"/>
    </source>
</evidence>
<keyword evidence="16" id="KW-0677">Repeat</keyword>
<evidence type="ECO:0000256" key="7">
    <source>
        <dbReference type="ARBA" id="ARBA00004545"/>
    </source>
</evidence>
<dbReference type="EMBL" id="JH431720">
    <property type="status" value="NOT_ANNOTATED_CDS"/>
    <property type="molecule type" value="Genomic_DNA"/>
</dbReference>
<dbReference type="Pfam" id="PF15902">
    <property type="entry name" value="Sortilin-Vps10"/>
    <property type="match status" value="1"/>
</dbReference>
<dbReference type="SMART" id="SM00135">
    <property type="entry name" value="LY"/>
    <property type="match status" value="5"/>
</dbReference>
<dbReference type="PRINTS" id="PR00261">
    <property type="entry name" value="LDLRECEPTOR"/>
</dbReference>
<dbReference type="InterPro" id="IPR031777">
    <property type="entry name" value="Sortilin_C"/>
</dbReference>
<comment type="subcellular location">
    <subcellularLocation>
        <location evidence="3">Cell membrane</location>
        <topology evidence="3">Single-pass membrane protein</topology>
    </subcellularLocation>
    <subcellularLocation>
        <location evidence="4">Cytoplasmic vesicle</location>
        <location evidence="4">Secretory vesicle membrane</location>
        <topology evidence="4">Single-pass type I membrane protein</topology>
    </subcellularLocation>
    <subcellularLocation>
        <location evidence="2">Early endosome membrane</location>
        <topology evidence="2">Single-pass type I membrane protein</topology>
    </subcellularLocation>
    <subcellularLocation>
        <location evidence="1">Endoplasmic reticulum membrane</location>
        <topology evidence="1">Single-pass type I membrane protein</topology>
    </subcellularLocation>
    <subcellularLocation>
        <location evidence="7">Endosome</location>
        <location evidence="7">Multivesicular body membrane</location>
        <topology evidence="7">Single-pass type I membrane protein</topology>
    </subcellularLocation>
    <subcellularLocation>
        <location evidence="5">Golgi apparatus</location>
        <location evidence="5">trans-Golgi network membrane</location>
        <topology evidence="5">Single-pass type I membrane protein</topology>
    </subcellularLocation>
    <subcellularLocation>
        <location evidence="6">Recycling endosome membrane</location>
        <topology evidence="6">Single-pass type I membrane protein</topology>
    </subcellularLocation>
</comment>
<dbReference type="InterPro" id="IPR000742">
    <property type="entry name" value="EGF"/>
</dbReference>
<organism evidence="31 32">
    <name type="scientific">Strigamia maritima</name>
    <name type="common">European centipede</name>
    <name type="synonym">Geophilus maritimus</name>
    <dbReference type="NCBI Taxonomy" id="126957"/>
    <lineage>
        <taxon>Eukaryota</taxon>
        <taxon>Metazoa</taxon>
        <taxon>Ecdysozoa</taxon>
        <taxon>Arthropoda</taxon>
        <taxon>Myriapoda</taxon>
        <taxon>Chilopoda</taxon>
        <taxon>Pleurostigmophora</taxon>
        <taxon>Geophilomorpha</taxon>
        <taxon>Linotaeniidae</taxon>
        <taxon>Strigamia</taxon>
    </lineage>
</organism>
<evidence type="ECO:0000256" key="24">
    <source>
        <dbReference type="ARBA" id="ARBA00023180"/>
    </source>
</evidence>
<keyword evidence="18" id="KW-0256">Endoplasmic reticulum</keyword>
<keyword evidence="11" id="KW-1003">Cell membrane</keyword>
<keyword evidence="15" id="KW-0732">Signal</keyword>
<feature type="disulfide bond" evidence="28">
    <location>
        <begin position="937"/>
        <end position="949"/>
    </location>
</feature>
<evidence type="ECO:0000256" key="17">
    <source>
        <dbReference type="ARBA" id="ARBA00022753"/>
    </source>
</evidence>
<keyword evidence="22 28" id="KW-1015">Disulfide bond</keyword>
<sequence>MQLHVKSFFWGVKGLDSENVLYIERLEPSGKSSVLRYPDFSTNMQNIEVLITDIEDFQLKANYMFATRRLPLLGSKSKNGTLQLWVSYNRGPFQKAVFPNNKLHTDYFIPDATEGQVFVCVNHEHMETNLYISDVRGLAYSLSLERVFYYSPKGAARDTWLSFVTEETFADFYKIEGLTGVYIASQLQKDFKGNHDLGPEDLVTLITFDKGGHWMPLNPPQTDQYGKRIDCKLSENCSLHLSQRFNQLYPPLRTTLIRSQSSAVGVIMASGVLGKSLKGHPAIFLSTDAGYSWHKILDGNYFYSIGDHGGIIAAVKAYWGEGSTNELIYSVDEGESWETLKFSNQSIRVYGLMTEPGEKTTTFTLFGSLPNTHQWLIITIDLKPAFEGKKCTSEDYKSWSPSDGLTSEYRHCLLGQEEIYQRRISTRKCYNGRDYERVVTVETCECRFEDFECDVGFKMEEKKQRFCVHDNSSNIDPFAIPESCKSGSFFNRSKGYRKIPGDVCEEGIESRFKAEQISCPVPSIPEFILFSRRQTISRISLATDTHVEILPIPQLRNVIAIEYNFVNNCVYWADIDDDNILSLCLDGKSTPEILVETGLRSIEGLAFDWLTRSLYFVDGENAKIEVIRTDIKHMGRMRRTILAAQVIDKPRGIALHPLKGLLFWTDWGSQNPCISRSYMDGHNVQQLITKPHVFWPNGITIDYHTDKIYWVDAKLDYVAMADLDGKNMKYLIQSASIAPHPFAIGVYKDWIYWDDWIRHSILVANKFDGSGVQVVASNLVGIMDLKIYDRALQVGHNPCEKANCTHLCLLQPDNKVTCLCPDGFHVTSEPNGDERCFCADEEEMDENGMCKKKSGDACAKGSFACASGLFCIPAIWHCDGDNDCGDNSDELHCASTTCNVNQFACSSGPCIPSKWQCDMERDCSDGSDEVNCTYKACVDSEFACKNGGCINKNWVCDMDDDCRDGSDEENCTSLTKPDCELGEFRCKSGDKCIHQAWRCDGDRDCHDNSDEMDCSNHTCQSWQFNCSNGHCVFKTWVCDGHDDCKDGSDELNCSHSTSPAPVVPTSETPGNCTPWLFKCQSSGKCVPVWWKCDRVSDCSDGSDEFDCAYTTVAPMFPMTTTPSSPSHNCGENHFMCDNGNCIWQAWVCDGESDCDKGEDERNCTSTCGPEYFHCLHSTGCIPRQYVCNGVKDCADNSDESGCIPTYAPITNISICGPESFECKFGSCIPSYKHCDGNPDCLDSSDELNCAGVEREYALDSLTADAKSVRKTGFTILWTKFRVPNVEFEYQPAIRKANNLTWHNQSWIRSNSFTFENLVPFTLYNVTVFVRARNGSQHVSRPTRYIQLRTSPDGFN</sequence>
<keyword evidence="14" id="KW-0812">Transmembrane</keyword>
<feature type="domain" description="Fibronectin type-III" evidence="30">
    <location>
        <begin position="1257"/>
        <end position="1352"/>
    </location>
</feature>
<keyword evidence="19" id="KW-1133">Transmembrane helix</keyword>
<feature type="disulfide bond" evidence="28">
    <location>
        <begin position="999"/>
        <end position="1014"/>
    </location>
</feature>
<dbReference type="GO" id="GO:0032585">
    <property type="term" value="C:multivesicular body membrane"/>
    <property type="evidence" value="ECO:0007669"/>
    <property type="project" value="UniProtKB-SubCell"/>
</dbReference>
<dbReference type="InterPro" id="IPR050310">
    <property type="entry name" value="VPS10-sortilin"/>
</dbReference>
<dbReference type="InterPro" id="IPR003961">
    <property type="entry name" value="FN3_dom"/>
</dbReference>
<evidence type="ECO:0000256" key="29">
    <source>
        <dbReference type="PROSITE-ProRule" id="PRU00461"/>
    </source>
</evidence>
<dbReference type="InterPro" id="IPR013783">
    <property type="entry name" value="Ig-like_fold"/>
</dbReference>
<dbReference type="FunFam" id="4.10.400.10:FF:000034">
    <property type="entry name" value="Low-density lipoprotein receptor-related protein 2"/>
    <property type="match status" value="1"/>
</dbReference>
<dbReference type="InterPro" id="IPR006581">
    <property type="entry name" value="VPS10"/>
</dbReference>
<dbReference type="SMART" id="SM00181">
    <property type="entry name" value="EGF"/>
    <property type="match status" value="3"/>
</dbReference>
<evidence type="ECO:0000256" key="19">
    <source>
        <dbReference type="ARBA" id="ARBA00022989"/>
    </source>
</evidence>
<evidence type="ECO:0000313" key="31">
    <source>
        <dbReference type="EnsemblMetazoa" id="SMAR006707-PA"/>
    </source>
</evidence>
<feature type="disulfide bond" evidence="28">
    <location>
        <begin position="898"/>
        <end position="910"/>
    </location>
</feature>
<dbReference type="EnsemblMetazoa" id="SMAR006707-RA">
    <property type="protein sequence ID" value="SMAR006707-PA"/>
    <property type="gene ID" value="SMAR006707"/>
</dbReference>
<evidence type="ECO:0000256" key="14">
    <source>
        <dbReference type="ARBA" id="ARBA00022692"/>
    </source>
</evidence>
<dbReference type="eggNOG" id="KOG3511">
    <property type="taxonomic scope" value="Eukaryota"/>
</dbReference>
<dbReference type="PROSITE" id="PS51120">
    <property type="entry name" value="LDLRB"/>
    <property type="match status" value="3"/>
</dbReference>
<feature type="disulfide bond" evidence="28">
    <location>
        <begin position="1026"/>
        <end position="1044"/>
    </location>
</feature>
<dbReference type="Pfam" id="PF00057">
    <property type="entry name" value="Ldl_recept_a"/>
    <property type="match status" value="9"/>
</dbReference>
<feature type="disulfide bond" evidence="28">
    <location>
        <begin position="956"/>
        <end position="971"/>
    </location>
</feature>
<dbReference type="GO" id="GO:0055038">
    <property type="term" value="C:recycling endosome membrane"/>
    <property type="evidence" value="ECO:0007669"/>
    <property type="project" value="UniProtKB-SubCell"/>
</dbReference>
<evidence type="ECO:0000256" key="26">
    <source>
        <dbReference type="ARBA" id="ARBA00029896"/>
    </source>
</evidence>
<comment type="similarity">
    <text evidence="8">Belongs to the VPS10-related sortilin family. SORL1 subfamily.</text>
</comment>
<feature type="repeat" description="LDL-receptor class B" evidence="29">
    <location>
        <begin position="706"/>
        <end position="748"/>
    </location>
</feature>
<evidence type="ECO:0000256" key="6">
    <source>
        <dbReference type="ARBA" id="ARBA00004480"/>
    </source>
</evidence>
<dbReference type="GO" id="GO:0005794">
    <property type="term" value="C:Golgi apparatus"/>
    <property type="evidence" value="ECO:0007669"/>
    <property type="project" value="UniProtKB-SubCell"/>
</dbReference>
<evidence type="ECO:0000256" key="8">
    <source>
        <dbReference type="ARBA" id="ARBA00007041"/>
    </source>
</evidence>
<keyword evidence="24" id="KW-0325">Glycoprotein</keyword>
<dbReference type="InterPro" id="IPR036116">
    <property type="entry name" value="FN3_sf"/>
</dbReference>
<feature type="disulfide bond" evidence="28">
    <location>
        <begin position="1234"/>
        <end position="1249"/>
    </location>
</feature>
<dbReference type="PROSITE" id="PS50853">
    <property type="entry name" value="FN3"/>
    <property type="match status" value="1"/>
</dbReference>
<feature type="disulfide bond" evidence="28">
    <location>
        <begin position="1019"/>
        <end position="1031"/>
    </location>
</feature>
<dbReference type="InterPro" id="IPR036055">
    <property type="entry name" value="LDL_receptor-like_sf"/>
</dbReference>
<keyword evidence="25" id="KW-0968">Cytoplasmic vesicle</keyword>
<dbReference type="PROSITE" id="PS01209">
    <property type="entry name" value="LDLRA_1"/>
    <property type="match status" value="4"/>
</dbReference>
<feature type="disulfide bond" evidence="28">
    <location>
        <begin position="917"/>
        <end position="932"/>
    </location>
</feature>
<protein>
    <recommendedName>
        <fullName evidence="9">Sortilin-related receptor</fullName>
    </recommendedName>
    <alternativeName>
        <fullName evidence="26">Low-density lipoprotein receptor relative with 11 ligand-binding repeats</fullName>
    </alternativeName>
    <alternativeName>
        <fullName evidence="27">Sorting protein-related receptor containing LDLR class A repeats</fullName>
    </alternativeName>
</protein>
<dbReference type="PhylomeDB" id="T1IZM8"/>
<comment type="caution">
    <text evidence="28">Lacks conserved residue(s) required for the propagation of feature annotation.</text>
</comment>
<evidence type="ECO:0000256" key="22">
    <source>
        <dbReference type="ARBA" id="ARBA00023157"/>
    </source>
</evidence>
<dbReference type="SMART" id="SM00192">
    <property type="entry name" value="LDLa"/>
    <property type="match status" value="9"/>
</dbReference>
<evidence type="ECO:0000256" key="28">
    <source>
        <dbReference type="PROSITE-ProRule" id="PRU00124"/>
    </source>
</evidence>
<feature type="disulfide bond" evidence="28">
    <location>
        <begin position="905"/>
        <end position="923"/>
    </location>
</feature>
<dbReference type="HOGENOM" id="CLU_005677_1_0_1"/>
<dbReference type="InterPro" id="IPR011042">
    <property type="entry name" value="6-blade_b-propeller_TolB-like"/>
</dbReference>
<dbReference type="FunFam" id="2.120.10.30:FF:000241">
    <property type="entry name" value="Low-density lipoprotein receptor-related protein 6"/>
    <property type="match status" value="1"/>
</dbReference>
<dbReference type="Gene3D" id="3.30.60.270">
    <property type="match status" value="1"/>
</dbReference>
<dbReference type="PANTHER" id="PTHR12106">
    <property type="entry name" value="SORTILIN RELATED"/>
    <property type="match status" value="1"/>
</dbReference>
<dbReference type="OMA" id="HTNCHNG"/>
<dbReference type="CDD" id="cd00112">
    <property type="entry name" value="LDLa"/>
    <property type="match status" value="9"/>
</dbReference>
<dbReference type="STRING" id="126957.T1IZM8"/>
<feature type="disulfide bond" evidence="28">
    <location>
        <begin position="1136"/>
        <end position="1154"/>
    </location>
</feature>
<feature type="repeat" description="LDL-receptor class B" evidence="29">
    <location>
        <begin position="660"/>
        <end position="705"/>
    </location>
</feature>
<reference evidence="32" key="1">
    <citation type="submission" date="2011-05" db="EMBL/GenBank/DDBJ databases">
        <authorList>
            <person name="Richards S.R."/>
            <person name="Qu J."/>
            <person name="Jiang H."/>
            <person name="Jhangiani S.N."/>
            <person name="Agravi P."/>
            <person name="Goodspeed R."/>
            <person name="Gross S."/>
            <person name="Mandapat C."/>
            <person name="Jackson L."/>
            <person name="Mathew T."/>
            <person name="Pu L."/>
            <person name="Thornton R."/>
            <person name="Saada N."/>
            <person name="Wilczek-Boney K.B."/>
            <person name="Lee S."/>
            <person name="Kovar C."/>
            <person name="Wu Y."/>
            <person name="Scherer S.E."/>
            <person name="Worley K.C."/>
            <person name="Muzny D.M."/>
            <person name="Gibbs R."/>
        </authorList>
    </citation>
    <scope>NUCLEOTIDE SEQUENCE</scope>
    <source>
        <strain evidence="32">Brora</strain>
    </source>
</reference>
<dbReference type="Gene3D" id="2.10.70.80">
    <property type="match status" value="1"/>
</dbReference>
<evidence type="ECO:0000256" key="11">
    <source>
        <dbReference type="ARBA" id="ARBA00022475"/>
    </source>
</evidence>
<dbReference type="SUPFAM" id="SSF63825">
    <property type="entry name" value="YWTD domain"/>
    <property type="match status" value="1"/>
</dbReference>
<evidence type="ECO:0000256" key="21">
    <source>
        <dbReference type="ARBA" id="ARBA00023136"/>
    </source>
</evidence>
<evidence type="ECO:0000256" key="25">
    <source>
        <dbReference type="ARBA" id="ARBA00023329"/>
    </source>
</evidence>
<dbReference type="Pfam" id="PF00058">
    <property type="entry name" value="Ldl_recept_b"/>
    <property type="match status" value="2"/>
</dbReference>
<evidence type="ECO:0000256" key="27">
    <source>
        <dbReference type="ARBA" id="ARBA00032450"/>
    </source>
</evidence>
<feature type="disulfide bond" evidence="28">
    <location>
        <begin position="1148"/>
        <end position="1163"/>
    </location>
</feature>
<evidence type="ECO:0000256" key="4">
    <source>
        <dbReference type="ARBA" id="ARBA00004212"/>
    </source>
</evidence>
<keyword evidence="23" id="KW-0675">Receptor</keyword>
<keyword evidence="21" id="KW-0472">Membrane</keyword>
<keyword evidence="32" id="KW-1185">Reference proteome</keyword>
<dbReference type="SUPFAM" id="SSF110296">
    <property type="entry name" value="Oligoxyloglucan reducing end-specific cellobiohydrolase"/>
    <property type="match status" value="1"/>
</dbReference>
<keyword evidence="12" id="KW-0245">EGF-like domain</keyword>
<keyword evidence="20" id="KW-0333">Golgi apparatus</keyword>
<feature type="disulfide bond" evidence="28">
    <location>
        <begin position="1222"/>
        <end position="1240"/>
    </location>
</feature>
<feature type="disulfide bond" evidence="28">
    <location>
        <begin position="1129"/>
        <end position="1141"/>
    </location>
</feature>
<reference evidence="31" key="2">
    <citation type="submission" date="2015-02" db="UniProtKB">
        <authorList>
            <consortium name="EnsemblMetazoa"/>
        </authorList>
    </citation>
    <scope>IDENTIFICATION</scope>
</reference>
<dbReference type="GO" id="GO:0005789">
    <property type="term" value="C:endoplasmic reticulum membrane"/>
    <property type="evidence" value="ECO:0007669"/>
    <property type="project" value="UniProtKB-SubCell"/>
</dbReference>
<dbReference type="CDD" id="cd00063">
    <property type="entry name" value="FN3"/>
    <property type="match status" value="1"/>
</dbReference>
<evidence type="ECO:0000256" key="18">
    <source>
        <dbReference type="ARBA" id="ARBA00022824"/>
    </source>
</evidence>
<dbReference type="InterPro" id="IPR002172">
    <property type="entry name" value="LDrepeatLR_classA_rpt"/>
</dbReference>
<feature type="repeat" description="LDL-receptor class B" evidence="29">
    <location>
        <begin position="568"/>
        <end position="611"/>
    </location>
</feature>
<dbReference type="SMART" id="SM00602">
    <property type="entry name" value="VPS10"/>
    <property type="match status" value="1"/>
</dbReference>
<dbReference type="GO" id="GO:0006892">
    <property type="term" value="P:post-Golgi vesicle-mediated transport"/>
    <property type="evidence" value="ECO:0007669"/>
    <property type="project" value="TreeGrafter"/>
</dbReference>
<dbReference type="InterPro" id="IPR023415">
    <property type="entry name" value="LDLR_class-A_CS"/>
</dbReference>
<evidence type="ECO:0000256" key="12">
    <source>
        <dbReference type="ARBA" id="ARBA00022536"/>
    </source>
</evidence>
<keyword evidence="10" id="KW-0813">Transport</keyword>
<evidence type="ECO:0000256" key="9">
    <source>
        <dbReference type="ARBA" id="ARBA00013467"/>
    </source>
</evidence>
<evidence type="ECO:0000256" key="23">
    <source>
        <dbReference type="ARBA" id="ARBA00023170"/>
    </source>
</evidence>
<dbReference type="FunFam" id="4.10.400.10:FF:000045">
    <property type="entry name" value="Low-density lipoprotein receptor-related protein 2"/>
    <property type="match status" value="2"/>
</dbReference>
<feature type="disulfide bond" evidence="28">
    <location>
        <begin position="1187"/>
        <end position="1202"/>
    </location>
</feature>